<proteinExistence type="predicted"/>
<accession>A0A835LXD9</accession>
<dbReference type="OrthoDB" id="46159at2759"/>
<sequence>MKKIWCFTEAQLKEKKSETYWEIARWNCVSEDDELFEFKMDEERGGVHRRYASPSLRDRGGQSLHTPSQTPTCNVPGYGTSAIVAMDRSATLPSGTPLSSGLVLSQAKSLGKGTERSLESVLHASKQKVRSIESKLRGLDISDKPLRSTSLDLGMECFNSTTYELTLHKLVIHHFLLLLLLQVISWIQYWQDSTASNISRVTSQSSGLITSDLISAQVQLPKIPASFPTVVACRLSLFHHILPRELLRDCRMGGTSKKILIRGSTDDI</sequence>
<name>A0A835LXD9_9MAGN</name>
<dbReference type="EMBL" id="JADFTS010000004">
    <property type="protein sequence ID" value="KAF9611080.1"/>
    <property type="molecule type" value="Genomic_DNA"/>
</dbReference>
<reference evidence="1 2" key="1">
    <citation type="submission" date="2020-10" db="EMBL/GenBank/DDBJ databases">
        <title>The Coptis chinensis genome and diversification of protoberbering-type alkaloids.</title>
        <authorList>
            <person name="Wang B."/>
            <person name="Shu S."/>
            <person name="Song C."/>
            <person name="Liu Y."/>
        </authorList>
    </citation>
    <scope>NUCLEOTIDE SEQUENCE [LARGE SCALE GENOMIC DNA]</scope>
    <source>
        <strain evidence="1">HL-2020</strain>
        <tissue evidence="1">Leaf</tissue>
    </source>
</reference>
<evidence type="ECO:0000313" key="1">
    <source>
        <dbReference type="EMBL" id="KAF9611080.1"/>
    </source>
</evidence>
<protein>
    <submittedName>
        <fullName evidence="1">Uncharacterized protein</fullName>
    </submittedName>
</protein>
<organism evidence="1 2">
    <name type="scientific">Coptis chinensis</name>
    <dbReference type="NCBI Taxonomy" id="261450"/>
    <lineage>
        <taxon>Eukaryota</taxon>
        <taxon>Viridiplantae</taxon>
        <taxon>Streptophyta</taxon>
        <taxon>Embryophyta</taxon>
        <taxon>Tracheophyta</taxon>
        <taxon>Spermatophyta</taxon>
        <taxon>Magnoliopsida</taxon>
        <taxon>Ranunculales</taxon>
        <taxon>Ranunculaceae</taxon>
        <taxon>Coptidoideae</taxon>
        <taxon>Coptis</taxon>
    </lineage>
</organism>
<keyword evidence="2" id="KW-1185">Reference proteome</keyword>
<evidence type="ECO:0000313" key="2">
    <source>
        <dbReference type="Proteomes" id="UP000631114"/>
    </source>
</evidence>
<dbReference type="Proteomes" id="UP000631114">
    <property type="component" value="Unassembled WGS sequence"/>
</dbReference>
<gene>
    <name evidence="1" type="ORF">IFM89_026964</name>
</gene>
<comment type="caution">
    <text evidence="1">The sequence shown here is derived from an EMBL/GenBank/DDBJ whole genome shotgun (WGS) entry which is preliminary data.</text>
</comment>
<dbReference type="AlphaFoldDB" id="A0A835LXD9"/>